<name>A0A2S3HTD0_9POAL</name>
<dbReference type="Gramene" id="PAN29366">
    <property type="protein sequence ID" value="PAN29366"/>
    <property type="gene ID" value="PAHAL_5G221200"/>
</dbReference>
<gene>
    <name evidence="3" type="ORF">PAHAL_5G221200</name>
</gene>
<dbReference type="Proteomes" id="UP000243499">
    <property type="component" value="Chromosome 5"/>
</dbReference>
<evidence type="ECO:0000256" key="2">
    <source>
        <dbReference type="SAM" id="Phobius"/>
    </source>
</evidence>
<accession>A0A2S3HTD0</accession>
<keyword evidence="2" id="KW-0812">Transmembrane</keyword>
<feature type="transmembrane region" description="Helical" evidence="2">
    <location>
        <begin position="102"/>
        <end position="119"/>
    </location>
</feature>
<evidence type="ECO:0000256" key="1">
    <source>
        <dbReference type="SAM" id="MobiDB-lite"/>
    </source>
</evidence>
<feature type="region of interest" description="Disordered" evidence="1">
    <location>
        <begin position="27"/>
        <end position="84"/>
    </location>
</feature>
<feature type="compositionally biased region" description="Polar residues" evidence="1">
    <location>
        <begin position="52"/>
        <end position="72"/>
    </location>
</feature>
<keyword evidence="2" id="KW-1133">Transmembrane helix</keyword>
<sequence length="138" mass="14347">MGSLPCRGASWRAGVYLPAADAAASPLPSLPTAGESPGSRRTTAAALLPAVDQQSSSTRCSSKTKGPSTPLQQLPPPAASTGTGWPVTATGKALVHALNHQALLFWVTYWIIWVTIIMGQCNPKLQNNLHGLYGSITG</sequence>
<evidence type="ECO:0000313" key="3">
    <source>
        <dbReference type="EMBL" id="PAN29366.1"/>
    </source>
</evidence>
<dbReference type="EMBL" id="CM008050">
    <property type="protein sequence ID" value="PAN29366.1"/>
    <property type="molecule type" value="Genomic_DNA"/>
</dbReference>
<dbReference type="AlphaFoldDB" id="A0A2S3HTD0"/>
<reference evidence="3" key="1">
    <citation type="submission" date="2018-04" db="EMBL/GenBank/DDBJ databases">
        <title>WGS assembly of Panicum hallii.</title>
        <authorList>
            <person name="Lovell J."/>
            <person name="Jenkins J."/>
            <person name="Lowry D."/>
            <person name="Mamidi S."/>
            <person name="Sreedasyam A."/>
            <person name="Weng X."/>
            <person name="Barry K."/>
            <person name="Bonette J."/>
            <person name="Campitelli B."/>
            <person name="Daum C."/>
            <person name="Gordon S."/>
            <person name="Gould B."/>
            <person name="Lipzen A."/>
            <person name="Macqueen A."/>
            <person name="Palacio-Mejia J."/>
            <person name="Plott C."/>
            <person name="Shakirov E."/>
            <person name="Shu S."/>
            <person name="Yoshinaga Y."/>
            <person name="Zane M."/>
            <person name="Rokhsar D."/>
            <person name="Grimwood J."/>
            <person name="Schmutz J."/>
            <person name="Juenger T."/>
        </authorList>
    </citation>
    <scope>NUCLEOTIDE SEQUENCE [LARGE SCALE GENOMIC DNA]</scope>
    <source>
        <strain evidence="3">FIL2</strain>
    </source>
</reference>
<proteinExistence type="predicted"/>
<keyword evidence="2" id="KW-0472">Membrane</keyword>
<organism evidence="3">
    <name type="scientific">Panicum hallii</name>
    <dbReference type="NCBI Taxonomy" id="206008"/>
    <lineage>
        <taxon>Eukaryota</taxon>
        <taxon>Viridiplantae</taxon>
        <taxon>Streptophyta</taxon>
        <taxon>Embryophyta</taxon>
        <taxon>Tracheophyta</taxon>
        <taxon>Spermatophyta</taxon>
        <taxon>Magnoliopsida</taxon>
        <taxon>Liliopsida</taxon>
        <taxon>Poales</taxon>
        <taxon>Poaceae</taxon>
        <taxon>PACMAD clade</taxon>
        <taxon>Panicoideae</taxon>
        <taxon>Panicodae</taxon>
        <taxon>Paniceae</taxon>
        <taxon>Panicinae</taxon>
        <taxon>Panicum</taxon>
        <taxon>Panicum sect. Panicum</taxon>
    </lineage>
</organism>
<protein>
    <submittedName>
        <fullName evidence="3">Uncharacterized protein</fullName>
    </submittedName>
</protein>